<dbReference type="InterPro" id="IPR022409">
    <property type="entry name" value="PKD/Chitinase_dom"/>
</dbReference>
<dbReference type="InterPro" id="IPR045828">
    <property type="entry name" value="PKD_Bacteroidetes"/>
</dbReference>
<keyword evidence="1" id="KW-0472">Membrane</keyword>
<dbReference type="OrthoDB" id="7794186at2"/>
<keyword evidence="1" id="KW-0812">Transmembrane</keyword>
<feature type="transmembrane region" description="Helical" evidence="1">
    <location>
        <begin position="7"/>
        <end position="26"/>
    </location>
</feature>
<keyword evidence="1" id="KW-1133">Transmembrane helix</keyword>
<organism evidence="3 4">
    <name type="scientific">Oceanihabitans sediminis</name>
    <dbReference type="NCBI Taxonomy" id="1812012"/>
    <lineage>
        <taxon>Bacteria</taxon>
        <taxon>Pseudomonadati</taxon>
        <taxon>Bacteroidota</taxon>
        <taxon>Flavobacteriia</taxon>
        <taxon>Flavobacteriales</taxon>
        <taxon>Flavobacteriaceae</taxon>
        <taxon>Oceanihabitans</taxon>
    </lineage>
</organism>
<dbReference type="Proteomes" id="UP000252249">
    <property type="component" value="Unassembled WGS sequence"/>
</dbReference>
<dbReference type="PROSITE" id="PS50093">
    <property type="entry name" value="PKD"/>
    <property type="match status" value="3"/>
</dbReference>
<dbReference type="InterPro" id="IPR025667">
    <property type="entry name" value="SprB_repeat"/>
</dbReference>
<comment type="caution">
    <text evidence="3">The sequence shown here is derived from an EMBL/GenBank/DDBJ whole genome shotgun (WGS) entry which is preliminary data.</text>
</comment>
<dbReference type="Pfam" id="PF18911">
    <property type="entry name" value="PKD_4"/>
    <property type="match status" value="3"/>
</dbReference>
<evidence type="ECO:0000313" key="4">
    <source>
        <dbReference type="Proteomes" id="UP000252249"/>
    </source>
</evidence>
<dbReference type="RefSeq" id="WP_113966613.1">
    <property type="nucleotide sequence ID" value="NZ_QNRP01000007.1"/>
</dbReference>
<keyword evidence="4" id="KW-1185">Reference proteome</keyword>
<dbReference type="InterPro" id="IPR026341">
    <property type="entry name" value="T9SS_type_B"/>
</dbReference>
<dbReference type="Gene3D" id="2.60.40.740">
    <property type="match status" value="1"/>
</dbReference>
<dbReference type="Pfam" id="PF13585">
    <property type="entry name" value="CHU_C"/>
    <property type="match status" value="1"/>
</dbReference>
<protein>
    <submittedName>
        <fullName evidence="3">PKD domain-containing protein</fullName>
    </submittedName>
</protein>
<dbReference type="InterPro" id="IPR000601">
    <property type="entry name" value="PKD_dom"/>
</dbReference>
<feature type="domain" description="PKD" evidence="2">
    <location>
        <begin position="36"/>
        <end position="99"/>
    </location>
</feature>
<dbReference type="InterPro" id="IPR013783">
    <property type="entry name" value="Ig-like_fold"/>
</dbReference>
<dbReference type="SMART" id="SM00089">
    <property type="entry name" value="PKD"/>
    <property type="match status" value="4"/>
</dbReference>
<dbReference type="NCBIfam" id="TIGR04131">
    <property type="entry name" value="Bac_Flav_CTERM"/>
    <property type="match status" value="1"/>
</dbReference>
<gene>
    <name evidence="3" type="ORF">DU428_12170</name>
</gene>
<proteinExistence type="predicted"/>
<evidence type="ECO:0000256" key="1">
    <source>
        <dbReference type="SAM" id="Phobius"/>
    </source>
</evidence>
<dbReference type="InterPro" id="IPR035986">
    <property type="entry name" value="PKD_dom_sf"/>
</dbReference>
<dbReference type="Gene3D" id="2.60.40.2700">
    <property type="match status" value="4"/>
</dbReference>
<evidence type="ECO:0000259" key="2">
    <source>
        <dbReference type="PROSITE" id="PS50093"/>
    </source>
</evidence>
<evidence type="ECO:0000313" key="3">
    <source>
        <dbReference type="EMBL" id="RCU56641.1"/>
    </source>
</evidence>
<dbReference type="Pfam" id="PF19406">
    <property type="entry name" value="PKD_5"/>
    <property type="match status" value="2"/>
</dbReference>
<sequence length="1928" mass="205570">MRYRSYIYTGVIFFIVVSSAIAFNRIHVVAENLIAPPTVSFSYNNNVCSGETVSFNSTVTGDGPFEYLWDFGDGATSTEEDPEYIYEAFGCGTQTFDVTLEVTDDNGETTTLTETVTVNEEPDINFIDLNPGIAGPFNNCGNTGTSSEFLVEVGNNSSSSCISTYNISWGDNQIDNNVSFPITHNYVGFGTYNMTITAIGDNGCTSTKTYVVKNATNPSGGISGPGDTQNLCAPSTPIQFEITNWGTNTSDTTYEVDYGDGVTVNYTQDELVSSAYYNATDPSSSLPFPIQPHSYTESSCPGEYVAKLWIRNACSPNPNPATLPNILIIISPDVSFNAPDTGCVDTTILFNNTTEPGYGFNCSSDVNFIWDFGDGTDTILTSDFQSVSHVYSSPGTYTVTLTGDNFSCDESVYTQEICIEAPLNPEFTSTTNESCAPFTTVLNNTTVVTDQCGVPVFEWDIDYTPSYCGTTSGYNYINGTDANSESPEIEFINPGTYIVSLKGTNSCGTTSSVPQEIIVTAPPQVSINNIADLCDASSVIMPTADVASCGPSSGTYTWSINTGASPTDWEFVNGTNANSEFPEISFYTSNTYVLSLEVSNSCGTSIDTEEFLISSVPTITNTDLTQTICSGATTTEIAILADDSNATFNWSSNNPSGLTGYIPNGTSSTIPAQTIINTSTTSVTLTYTVTAAIGECDGTPVDFEIIVEPAPLIISQPQSNSVCENGVADDLFVDIDGTGTPNYQWYENSVDNTNSGTAITGATSSTFTPTTDTVGTTYYYVVITFSTGGCSEIISDTAEIIVANAPQIETQLLSMQNICVGGQSEVLSVEVSGGAGVASYQWYTNTSNSNTGGTLISGATASTYTPPAFTSVGTFFYYVVVSYASSGCGNLSSAVAEVEVVNDPIITSEPIDFQSLCQNTAAQDLEVAASGGIGTLSYQWYENTVNNTNSGTPITGATSASFTPPTSDVGTMYYYCVVSQDVSGCEAISVISEVAVSAGAQFVSQPVSDVLCLGETTSDLTVSYSNGAGTPTYQWYQNTVNETTSGTVITGATSDSYTPDVSTVETFYYYVIISFDSGGCSEIISDTAEIVVNETPSVSDTSILICSGNTFEYLPDTSNGDSVPVSTEYTWTAPVINPVGSISGTSEQATPVSTISQFLENTTTNPATVTYSVTPISGNCVGDSFEVVVTVNPSISVASVISNNTCFASNNASIEITVTGGVPFTGASPYSITWEGPNGFSSTDEDIFNLEAGTYTLTILDDGGCPYSETFTIAEPDELAFSSINFDPETISCFEANDGSIDINIVGGTLPYSYTWTLDGMPFSTDEDLVNIGPGVYEVTVTDANNCGPIVESFTVVEPPLLEATLNSSTNVLCYGDATGAIDIDVVGGRPDYTFLWTGPDGFTSTSQNIDNLMAGTYTVQVMDSSGCVDTEEFIISQNDAIVIDYVTTEIACYGDNDATITINDISGGIPPYSISWSNFATGMELTDLSAGIYTLTVTDAVDCVQEFPIEIEEAPLFLIEPELTQMSCAGENDARIVLNFQGGMDPITVVWDDDPTAGVERNNLAPGTYTVTITDGTPCVIQESFTIYNILPLQLSANVSHAFDCDDPNSGSINLLIQGGTPPFSVVWSNGATTEDLDNVPPNTYVAHVTDANGCEIDGSWTVNRFEPLALSVDTQTEVDCDTHTVSQTFVAVASGGVPPFQYNWSSGTISGMNNEFMTTDVNGLVVLEVTDSLGCSIDYSFNVETPMIGDPDFDVDSFSYSNYGVYSIQDPIQFTNTATGDYESVLWDFGDGSFSGEENPVHTYLQVGNYVVTQTVTYPFGCSYTKIVTLVVEKGYKLLMPNAFTANEDGVNDFFGPKYVGLKNMELRIYDTWGSLIYSEVGEDIRGWDGKIKDEEAENGNYYFTFLASTFYDEVIEVNGTFVLIK</sequence>
<dbReference type="SUPFAM" id="SSF49299">
    <property type="entry name" value="PKD domain"/>
    <property type="match status" value="5"/>
</dbReference>
<reference evidence="3 4" key="1">
    <citation type="submission" date="2018-07" db="EMBL/GenBank/DDBJ databases">
        <title>Oceanihabitans testaceum sp. nov., isolated from marine sediment.</title>
        <authorList>
            <person name="Li C.-M."/>
        </authorList>
    </citation>
    <scope>NUCLEOTIDE SEQUENCE [LARGE SCALE GENOMIC DNA]</scope>
    <source>
        <strain evidence="3 4">S9-10</strain>
    </source>
</reference>
<dbReference type="EMBL" id="QPIG01000005">
    <property type="protein sequence ID" value="RCU56641.1"/>
    <property type="molecule type" value="Genomic_DNA"/>
</dbReference>
<dbReference type="Gene3D" id="2.60.40.10">
    <property type="entry name" value="Immunoglobulins"/>
    <property type="match status" value="7"/>
</dbReference>
<feature type="domain" description="PKD" evidence="2">
    <location>
        <begin position="364"/>
        <end position="426"/>
    </location>
</feature>
<accession>A0A368P5R9</accession>
<dbReference type="Pfam" id="PF13573">
    <property type="entry name" value="SprB"/>
    <property type="match status" value="4"/>
</dbReference>
<feature type="domain" description="PKD" evidence="2">
    <location>
        <begin position="1774"/>
        <end position="1835"/>
    </location>
</feature>
<dbReference type="CDD" id="cd00146">
    <property type="entry name" value="PKD"/>
    <property type="match status" value="3"/>
</dbReference>
<name>A0A368P5R9_9FLAO</name>